<name>A0A9E7GRL5_9LILI</name>
<dbReference type="AlphaFoldDB" id="A0A9E7GRL5"/>
<keyword evidence="2" id="KW-1185">Reference proteome</keyword>
<accession>A0A9E7GRL5</accession>
<dbReference type="EMBL" id="CP097509">
    <property type="protein sequence ID" value="URE20549.1"/>
    <property type="molecule type" value="Genomic_DNA"/>
</dbReference>
<gene>
    <name evidence="1" type="ORF">MUK42_03360</name>
</gene>
<evidence type="ECO:0000313" key="2">
    <source>
        <dbReference type="Proteomes" id="UP001055439"/>
    </source>
</evidence>
<sequence length="100" mass="11234">MKHLNRDRRDSFLLAPVQVVVLSVYNACVRSWMSIKRLSTAGNPEIQPRVAPGGTSAVYLDVLDTTLLARRIMVWEFLISHLFVRQSQQHASHACTSPSS</sequence>
<proteinExistence type="predicted"/>
<evidence type="ECO:0000313" key="1">
    <source>
        <dbReference type="EMBL" id="URE20549.1"/>
    </source>
</evidence>
<dbReference type="Proteomes" id="UP001055439">
    <property type="component" value="Chromosome 7"/>
</dbReference>
<protein>
    <submittedName>
        <fullName evidence="1">Uncharacterized protein</fullName>
    </submittedName>
</protein>
<organism evidence="1 2">
    <name type="scientific">Musa troglodytarum</name>
    <name type="common">fe'i banana</name>
    <dbReference type="NCBI Taxonomy" id="320322"/>
    <lineage>
        <taxon>Eukaryota</taxon>
        <taxon>Viridiplantae</taxon>
        <taxon>Streptophyta</taxon>
        <taxon>Embryophyta</taxon>
        <taxon>Tracheophyta</taxon>
        <taxon>Spermatophyta</taxon>
        <taxon>Magnoliopsida</taxon>
        <taxon>Liliopsida</taxon>
        <taxon>Zingiberales</taxon>
        <taxon>Musaceae</taxon>
        <taxon>Musa</taxon>
    </lineage>
</organism>
<reference evidence="1" key="1">
    <citation type="submission" date="2022-05" db="EMBL/GenBank/DDBJ databases">
        <title>The Musa troglodytarum L. genome provides insights into the mechanism of non-climacteric behaviour and enrichment of carotenoids.</title>
        <authorList>
            <person name="Wang J."/>
        </authorList>
    </citation>
    <scope>NUCLEOTIDE SEQUENCE</scope>
    <source>
        <tissue evidence="1">Leaf</tissue>
    </source>
</reference>